<reference evidence="3" key="2">
    <citation type="submission" date="2013-12" db="EMBL/GenBank/DDBJ databases">
        <title>Evolution of pathogenesis and genome organization in the Tremellales.</title>
        <authorList>
            <person name="Cuomo C."/>
            <person name="Litvintseva A."/>
            <person name="Heitman J."/>
            <person name="Chen Y."/>
            <person name="Sun S."/>
            <person name="Springer D."/>
            <person name="Dromer F."/>
            <person name="Young S."/>
            <person name="Zeng Q."/>
            <person name="Chapman S."/>
            <person name="Gujja S."/>
            <person name="Saif S."/>
            <person name="Birren B."/>
        </authorList>
    </citation>
    <scope>NUCLEOTIDE SEQUENCE [LARGE SCALE GENOMIC DNA]</scope>
    <source>
        <strain evidence="3">BCC8398</strain>
    </source>
</reference>
<feature type="compositionally biased region" description="Polar residues" evidence="1">
    <location>
        <begin position="39"/>
        <end position="66"/>
    </location>
</feature>
<sequence length="900" mass="96194">MSSHNPTNDLHHHNHRNTHSSLQQSHSFNYDHQAPCSPTAATTKTLQPSSGAPMSAVMSNSASKGSSLFAEDYSLSSPASPAAEESPPAQTPNPDPKGLKAASELAKSINIAFPPNKPTLPASISPGTHALPTPPMSPRRVDNYTAPPSPMGAGAGSSSSPANGSGLRNKLSTSFQALDPLDEVETPAATPSSSTTSKGQRGYHTYESCMEGALGHDTKAASYKVGTEKAYHHLNRANELFLSALDLRPQDKKAMLGKAKVLINLATNYQPPRVATASLREAVISLRQLTQLAPLSLTARETLAQACALLSNTLHDTDDAIEDERATWEGEIGSLAREALQCLEDVAGDKMDRMRSLGPNEAAQQSPAMAEMFLALAQAAVTVSSLATDLTAVDLHIELAEQALDQASNMATVSAAARVKSSTSSANLITRVQLASGASSLERLRHTFHLGVELDEDDFRALLSDMSMLATECRERAAKLKGHKQAAASTLAWEAIKQLGDAKTLYANLLRLVWRNRKPRRKSGPKTGPSTPRRMSTRNGSLDAPIKEEDEESEDGVLSTSASDSARRESVSSNGSRGQGSRKGSVLGAVSEGVEISNFHQARSRASRGSISIPQTGRRGSWLPNPAEGSGGRSRRRSSVGFGSSVGTIVSPDTRTRRISSIGGGGPLVGPDGISAWSRKASVISLGSEEESAGLVPSSELARSAWQLLEGSVKQYKLALSVLNGSDLPHARLAQAKNETLIAIAYSSMFMASLAPRLTVAAEKRTSHLVTAEVYATWAAREVGWSFLIEGTHAAQLADRRTNSWRADEAGKRAVMLLVRTWWHRAVTTESIDVNTKTSAKDAVETVVRRMRDKEGVKEGDVARMRYWLSKQEGEMDGAESLFWRSSARILRGGSGFVMS</sequence>
<name>A0A1B9H2A3_9TREE</name>
<dbReference type="EMBL" id="KV700122">
    <property type="protein sequence ID" value="OCF37399.1"/>
    <property type="molecule type" value="Genomic_DNA"/>
</dbReference>
<protein>
    <submittedName>
        <fullName evidence="2">Uncharacterized protein</fullName>
    </submittedName>
</protein>
<dbReference type="AlphaFoldDB" id="A0A1B9H2A3"/>
<feature type="compositionally biased region" description="Low complexity" evidence="1">
    <location>
        <begin position="76"/>
        <end position="88"/>
    </location>
</feature>
<feature type="region of interest" description="Disordered" evidence="1">
    <location>
        <begin position="600"/>
        <end position="665"/>
    </location>
</feature>
<feature type="compositionally biased region" description="Polar residues" evidence="1">
    <location>
        <begin position="19"/>
        <end position="30"/>
    </location>
</feature>
<proteinExistence type="predicted"/>
<accession>A0A1B9H2A3</accession>
<evidence type="ECO:0000256" key="1">
    <source>
        <dbReference type="SAM" id="MobiDB-lite"/>
    </source>
</evidence>
<gene>
    <name evidence="2" type="ORF">I316_00520</name>
</gene>
<organism evidence="2 3">
    <name type="scientific">Kwoniella heveanensis BCC8398</name>
    <dbReference type="NCBI Taxonomy" id="1296120"/>
    <lineage>
        <taxon>Eukaryota</taxon>
        <taxon>Fungi</taxon>
        <taxon>Dikarya</taxon>
        <taxon>Basidiomycota</taxon>
        <taxon>Agaricomycotina</taxon>
        <taxon>Tremellomycetes</taxon>
        <taxon>Tremellales</taxon>
        <taxon>Cryptococcaceae</taxon>
        <taxon>Kwoniella</taxon>
    </lineage>
</organism>
<feature type="region of interest" description="Disordered" evidence="1">
    <location>
        <begin position="1"/>
        <end position="169"/>
    </location>
</feature>
<keyword evidence="3" id="KW-1185">Reference proteome</keyword>
<feature type="compositionally biased region" description="Polar residues" evidence="1">
    <location>
        <begin position="528"/>
        <end position="540"/>
    </location>
</feature>
<dbReference type="Proteomes" id="UP000092666">
    <property type="component" value="Unassembled WGS sequence"/>
</dbReference>
<feature type="region of interest" description="Disordered" evidence="1">
    <location>
        <begin position="517"/>
        <end position="586"/>
    </location>
</feature>
<reference evidence="2 3" key="1">
    <citation type="submission" date="2013-07" db="EMBL/GenBank/DDBJ databases">
        <title>The Genome Sequence of Cryptococcus heveanensis BCC8398.</title>
        <authorList>
            <consortium name="The Broad Institute Genome Sequencing Platform"/>
            <person name="Cuomo C."/>
            <person name="Litvintseva A."/>
            <person name="Chen Y."/>
            <person name="Heitman J."/>
            <person name="Sun S."/>
            <person name="Springer D."/>
            <person name="Dromer F."/>
            <person name="Young S.K."/>
            <person name="Zeng Q."/>
            <person name="Gargeya S."/>
            <person name="Fitzgerald M."/>
            <person name="Abouelleil A."/>
            <person name="Alvarado L."/>
            <person name="Berlin A.M."/>
            <person name="Chapman S.B."/>
            <person name="Dewar J."/>
            <person name="Goldberg J."/>
            <person name="Griggs A."/>
            <person name="Gujja S."/>
            <person name="Hansen M."/>
            <person name="Howarth C."/>
            <person name="Imamovic A."/>
            <person name="Larimer J."/>
            <person name="McCowan C."/>
            <person name="Murphy C."/>
            <person name="Pearson M."/>
            <person name="Priest M."/>
            <person name="Roberts A."/>
            <person name="Saif S."/>
            <person name="Shea T."/>
            <person name="Sykes S."/>
            <person name="Wortman J."/>
            <person name="Nusbaum C."/>
            <person name="Birren B."/>
        </authorList>
    </citation>
    <scope>NUCLEOTIDE SEQUENCE [LARGE SCALE GENOMIC DNA]</scope>
    <source>
        <strain evidence="2 3">BCC8398</strain>
    </source>
</reference>
<evidence type="ECO:0000313" key="2">
    <source>
        <dbReference type="EMBL" id="OCF37399.1"/>
    </source>
</evidence>
<feature type="compositionally biased region" description="Low complexity" evidence="1">
    <location>
        <begin position="156"/>
        <end position="166"/>
    </location>
</feature>
<evidence type="ECO:0000313" key="3">
    <source>
        <dbReference type="Proteomes" id="UP000092666"/>
    </source>
</evidence>
<dbReference type="OrthoDB" id="2586335at2759"/>